<dbReference type="KEGG" id="rru:Rru_A0472"/>
<dbReference type="Proteomes" id="UP000001929">
    <property type="component" value="Chromosome"/>
</dbReference>
<dbReference type="eggNOG" id="ENOG5032U20">
    <property type="taxonomic scope" value="Bacteria"/>
</dbReference>
<protein>
    <submittedName>
        <fullName evidence="9">Uncharacterized protein</fullName>
    </submittedName>
</protein>
<feature type="transmembrane region" description="Helical" evidence="8">
    <location>
        <begin position="153"/>
        <end position="173"/>
    </location>
</feature>
<evidence type="ECO:0000256" key="5">
    <source>
        <dbReference type="ARBA" id="ARBA00022960"/>
    </source>
</evidence>
<evidence type="ECO:0000256" key="3">
    <source>
        <dbReference type="ARBA" id="ARBA00022475"/>
    </source>
</evidence>
<dbReference type="GO" id="GO:0008360">
    <property type="term" value="P:regulation of cell shape"/>
    <property type="evidence" value="ECO:0007669"/>
    <property type="project" value="UniProtKB-KW"/>
</dbReference>
<dbReference type="EnsemblBacteria" id="ABC21277">
    <property type="protein sequence ID" value="ABC21277"/>
    <property type="gene ID" value="Rru_A0472"/>
</dbReference>
<evidence type="ECO:0000256" key="8">
    <source>
        <dbReference type="SAM" id="Phobius"/>
    </source>
</evidence>
<comment type="subcellular location">
    <subcellularLocation>
        <location evidence="1">Cell membrane</location>
        <topology evidence="1">Multi-pass membrane protein</topology>
    </subcellularLocation>
</comment>
<keyword evidence="5" id="KW-0133">Cell shape</keyword>
<dbReference type="HOGENOM" id="CLU_122712_0_0_5"/>
<evidence type="ECO:0000313" key="9">
    <source>
        <dbReference type="EMBL" id="ABC21277.1"/>
    </source>
</evidence>
<keyword evidence="7 8" id="KW-0472">Membrane</keyword>
<evidence type="ECO:0000256" key="7">
    <source>
        <dbReference type="ARBA" id="ARBA00023136"/>
    </source>
</evidence>
<dbReference type="STRING" id="269796.Rru_A0472"/>
<sequence>MARRGGLKSTYDPTQPTLWQRLDWLARRLVPVGLTLLLLLMSVAPSRLPGFVHIAPMIALISIYYWAVCRPEVMGYGSAFVLGLVEDSLTGAPLGVGALVLLLTQAVVATQYKFFLNKPFLVTWWAFALVAGVAAVVKWLAVSAIYGTFVDGTALVFSTLFTVAVYPPFAWLFGRVHHMLFREA</sequence>
<feature type="transmembrane region" description="Helical" evidence="8">
    <location>
        <begin position="88"/>
        <end position="108"/>
    </location>
</feature>
<evidence type="ECO:0000256" key="4">
    <source>
        <dbReference type="ARBA" id="ARBA00022692"/>
    </source>
</evidence>
<dbReference type="PATRIC" id="fig|269796.9.peg.530"/>
<dbReference type="EMBL" id="CP000230">
    <property type="protein sequence ID" value="ABC21277.1"/>
    <property type="molecule type" value="Genomic_DNA"/>
</dbReference>
<reference evidence="9 10" key="1">
    <citation type="journal article" date="2011" name="Stand. Genomic Sci.">
        <title>Complete genome sequence of Rhodospirillum rubrum type strain (S1).</title>
        <authorList>
            <person name="Munk A.C."/>
            <person name="Copeland A."/>
            <person name="Lucas S."/>
            <person name="Lapidus A."/>
            <person name="Del Rio T.G."/>
            <person name="Barry K."/>
            <person name="Detter J.C."/>
            <person name="Hammon N."/>
            <person name="Israni S."/>
            <person name="Pitluck S."/>
            <person name="Brettin T."/>
            <person name="Bruce D."/>
            <person name="Han C."/>
            <person name="Tapia R."/>
            <person name="Gilna P."/>
            <person name="Schmutz J."/>
            <person name="Larimer F."/>
            <person name="Land M."/>
            <person name="Kyrpides N.C."/>
            <person name="Mavromatis K."/>
            <person name="Richardson P."/>
            <person name="Rohde M."/>
            <person name="Goker M."/>
            <person name="Klenk H.P."/>
            <person name="Zhang Y."/>
            <person name="Roberts G.P."/>
            <person name="Reslewic S."/>
            <person name="Schwartz D.C."/>
        </authorList>
    </citation>
    <scope>NUCLEOTIDE SEQUENCE [LARGE SCALE GENOMIC DNA]</scope>
    <source>
        <strain evidence="10">ATCC 11170 / ATH 1.1.1 / DSM 467 / LMG 4362 / NCIMB 8255 / S1</strain>
    </source>
</reference>
<dbReference type="NCBIfam" id="TIGR03426">
    <property type="entry name" value="shape_MreD"/>
    <property type="match status" value="1"/>
</dbReference>
<gene>
    <name evidence="9" type="ordered locus">Rru_A0472</name>
</gene>
<comment type="similarity">
    <text evidence="2">Belongs to the MreD family.</text>
</comment>
<evidence type="ECO:0000256" key="1">
    <source>
        <dbReference type="ARBA" id="ARBA00004651"/>
    </source>
</evidence>
<name>Q2RX68_RHORT</name>
<evidence type="ECO:0000256" key="6">
    <source>
        <dbReference type="ARBA" id="ARBA00022989"/>
    </source>
</evidence>
<keyword evidence="6 8" id="KW-1133">Transmembrane helix</keyword>
<dbReference type="RefSeq" id="WP_011388231.1">
    <property type="nucleotide sequence ID" value="NC_007643.1"/>
</dbReference>
<organism evidence="9 10">
    <name type="scientific">Rhodospirillum rubrum (strain ATCC 11170 / ATH 1.1.1 / DSM 467 / LMG 4362 / NCIMB 8255 / S1)</name>
    <dbReference type="NCBI Taxonomy" id="269796"/>
    <lineage>
        <taxon>Bacteria</taxon>
        <taxon>Pseudomonadati</taxon>
        <taxon>Pseudomonadota</taxon>
        <taxon>Alphaproteobacteria</taxon>
        <taxon>Rhodospirillales</taxon>
        <taxon>Rhodospirillaceae</taxon>
        <taxon>Rhodospirillum</taxon>
    </lineage>
</organism>
<feature type="transmembrane region" description="Helical" evidence="8">
    <location>
        <begin position="25"/>
        <end position="44"/>
    </location>
</feature>
<accession>Q2RX68</accession>
<feature type="transmembrane region" description="Helical" evidence="8">
    <location>
        <begin position="51"/>
        <end position="68"/>
    </location>
</feature>
<evidence type="ECO:0000256" key="2">
    <source>
        <dbReference type="ARBA" id="ARBA00007776"/>
    </source>
</evidence>
<keyword evidence="10" id="KW-1185">Reference proteome</keyword>
<evidence type="ECO:0000313" key="10">
    <source>
        <dbReference type="Proteomes" id="UP000001929"/>
    </source>
</evidence>
<dbReference type="Pfam" id="PF04093">
    <property type="entry name" value="MreD"/>
    <property type="match status" value="1"/>
</dbReference>
<feature type="transmembrane region" description="Helical" evidence="8">
    <location>
        <begin position="120"/>
        <end position="141"/>
    </location>
</feature>
<keyword evidence="3" id="KW-1003">Cell membrane</keyword>
<keyword evidence="4 8" id="KW-0812">Transmembrane</keyword>
<dbReference type="InterPro" id="IPR007227">
    <property type="entry name" value="Cell_shape_determining_MreD"/>
</dbReference>
<proteinExistence type="inferred from homology"/>
<dbReference type="AlphaFoldDB" id="Q2RX68"/>
<dbReference type="GO" id="GO:0005886">
    <property type="term" value="C:plasma membrane"/>
    <property type="evidence" value="ECO:0007669"/>
    <property type="project" value="UniProtKB-SubCell"/>
</dbReference>